<proteinExistence type="predicted"/>
<dbReference type="InterPro" id="IPR050557">
    <property type="entry name" value="RTX_toxin/Mannuronan_C5-epim"/>
</dbReference>
<evidence type="ECO:0000313" key="3">
    <source>
        <dbReference type="EMBL" id="SEV94571.1"/>
    </source>
</evidence>
<dbReference type="GO" id="GO:0005509">
    <property type="term" value="F:calcium ion binding"/>
    <property type="evidence" value="ECO:0007669"/>
    <property type="project" value="InterPro"/>
</dbReference>
<keyword evidence="4" id="KW-1185">Reference proteome</keyword>
<dbReference type="Proteomes" id="UP000199167">
    <property type="component" value="Unassembled WGS sequence"/>
</dbReference>
<sequence>MPTIDVTDIAANFTMSFGYQFSSYVGSGSTFYSWETNGGHTITLTGTGITTGVGNLPTGGTITGMLIDLNGTAPSDVDVEISGIENKNITDIVFVAGPDSENTLWATVLDGDVTVDGAPTEDFRVEINTDFDEVSFGIHNGEDATIRGDFFGFTYFGGVQVLEGTAHFSAGETDFEGFIYWFNPAQTVRGNARLLGGDDTIIWTEDTRSYPSSYVYAYADASFVSGSAVVVGGDDLLDARNAGDGIGAFLVGDAYHTTAATAMVIGGDDILFGANASDGAPTNRLYGDVVVNFTDTLIAGDDTIYGRAGNDEIYGDTGSTGTNYIGGDDLIYGGSDGEDLMYGGRGNDRMYGGKGIVEMRGDQDNDKLYAGDGTTTAYGGSGDDLIKVTGDGEGSFYGGSGIDRISYYDAEGGITIDLGANTISRYWADDDTISNFENVSGSKVGNNKIFGTSGANDIDTYDGNDKVYGGGGGDKISLGKGNDYVKADFGANTYEGSSGLDTISYYNSNDGVIVDLKHNEAEGGYAEGDTISGFERLTGSTEDDKLYGSDGGNILKGGSGEDSLWGRDGNDKLYGGSNSDRFDGGEGNDKLYGGSGVDTFHFDKGDDFDTVMDFQNNADRIEIDGYSSGFDAFDYATQVGTDVVFNFGGGDGLIVENVLIGQLGNDLFVV</sequence>
<accession>A0A1I0N188</accession>
<dbReference type="SUPFAM" id="SSF51120">
    <property type="entry name" value="beta-Roll"/>
    <property type="match status" value="2"/>
</dbReference>
<name>A0A1I0N188_9RHOB</name>
<comment type="subcellular location">
    <subcellularLocation>
        <location evidence="1">Secreted</location>
    </subcellularLocation>
</comment>
<organism evidence="3 4">
    <name type="scientific">Cognatiyoonia koreensis</name>
    <dbReference type="NCBI Taxonomy" id="364200"/>
    <lineage>
        <taxon>Bacteria</taxon>
        <taxon>Pseudomonadati</taxon>
        <taxon>Pseudomonadota</taxon>
        <taxon>Alphaproteobacteria</taxon>
        <taxon>Rhodobacterales</taxon>
        <taxon>Paracoccaceae</taxon>
        <taxon>Cognatiyoonia</taxon>
    </lineage>
</organism>
<keyword evidence="2" id="KW-0964">Secreted</keyword>
<evidence type="ECO:0000256" key="2">
    <source>
        <dbReference type="ARBA" id="ARBA00022525"/>
    </source>
</evidence>
<dbReference type="GO" id="GO:0005576">
    <property type="term" value="C:extracellular region"/>
    <property type="evidence" value="ECO:0007669"/>
    <property type="project" value="UniProtKB-SubCell"/>
</dbReference>
<dbReference type="PANTHER" id="PTHR38340">
    <property type="entry name" value="S-LAYER PROTEIN"/>
    <property type="match status" value="1"/>
</dbReference>
<dbReference type="RefSeq" id="WP_089989498.1">
    <property type="nucleotide sequence ID" value="NZ_FOIZ01000001.1"/>
</dbReference>
<dbReference type="InterPro" id="IPR011049">
    <property type="entry name" value="Serralysin-like_metalloprot_C"/>
</dbReference>
<dbReference type="STRING" id="364200.SAMN04488515_0349"/>
<dbReference type="InterPro" id="IPR018511">
    <property type="entry name" value="Hemolysin-typ_Ca-bd_CS"/>
</dbReference>
<dbReference type="Pfam" id="PF00353">
    <property type="entry name" value="HemolysinCabind"/>
    <property type="match status" value="5"/>
</dbReference>
<dbReference type="PROSITE" id="PS00330">
    <property type="entry name" value="HEMOLYSIN_CALCIUM"/>
    <property type="match status" value="1"/>
</dbReference>
<dbReference type="PANTHER" id="PTHR38340:SF1">
    <property type="entry name" value="S-LAYER PROTEIN"/>
    <property type="match status" value="1"/>
</dbReference>
<protein>
    <submittedName>
        <fullName evidence="3">Ca2+-binding protein, RTX toxin-related</fullName>
    </submittedName>
</protein>
<dbReference type="AlphaFoldDB" id="A0A1I0N188"/>
<dbReference type="OrthoDB" id="7782055at2"/>
<reference evidence="3 4" key="1">
    <citation type="submission" date="2016-10" db="EMBL/GenBank/DDBJ databases">
        <authorList>
            <person name="de Groot N.N."/>
        </authorList>
    </citation>
    <scope>NUCLEOTIDE SEQUENCE [LARGE SCALE GENOMIC DNA]</scope>
    <source>
        <strain evidence="3 4">DSM 17925</strain>
    </source>
</reference>
<dbReference type="Gene3D" id="2.150.10.10">
    <property type="entry name" value="Serralysin-like metalloprotease, C-terminal"/>
    <property type="match status" value="2"/>
</dbReference>
<dbReference type="EMBL" id="FOIZ01000001">
    <property type="protein sequence ID" value="SEV94571.1"/>
    <property type="molecule type" value="Genomic_DNA"/>
</dbReference>
<dbReference type="InterPro" id="IPR001343">
    <property type="entry name" value="Hemolysn_Ca-bd"/>
</dbReference>
<evidence type="ECO:0000313" key="4">
    <source>
        <dbReference type="Proteomes" id="UP000199167"/>
    </source>
</evidence>
<gene>
    <name evidence="3" type="ORF">SAMN04488515_0349</name>
</gene>
<dbReference type="PRINTS" id="PR00313">
    <property type="entry name" value="CABNDNGRPT"/>
</dbReference>
<evidence type="ECO:0000256" key="1">
    <source>
        <dbReference type="ARBA" id="ARBA00004613"/>
    </source>
</evidence>